<dbReference type="AlphaFoldDB" id="A0A518I9X3"/>
<feature type="chain" id="PRO_5021987450" description="Secreted protein" evidence="1">
    <location>
        <begin position="24"/>
        <end position="160"/>
    </location>
</feature>
<gene>
    <name evidence="2" type="ORF">Enr17x_19450</name>
</gene>
<dbReference type="EMBL" id="CP037452">
    <property type="protein sequence ID" value="QDV49923.1"/>
    <property type="molecule type" value="Genomic_DNA"/>
</dbReference>
<proteinExistence type="predicted"/>
<keyword evidence="3" id="KW-1185">Reference proteome</keyword>
<dbReference type="KEGG" id="gfm:Enr17x_19450"/>
<dbReference type="RefSeq" id="WP_145308049.1">
    <property type="nucleotide sequence ID" value="NZ_CP037452.1"/>
</dbReference>
<protein>
    <recommendedName>
        <fullName evidence="4">Secreted protein</fullName>
    </recommendedName>
</protein>
<evidence type="ECO:0000313" key="3">
    <source>
        <dbReference type="Proteomes" id="UP000318313"/>
    </source>
</evidence>
<organism evidence="2 3">
    <name type="scientific">Gimesia fumaroli</name>
    <dbReference type="NCBI Taxonomy" id="2527976"/>
    <lineage>
        <taxon>Bacteria</taxon>
        <taxon>Pseudomonadati</taxon>
        <taxon>Planctomycetota</taxon>
        <taxon>Planctomycetia</taxon>
        <taxon>Planctomycetales</taxon>
        <taxon>Planctomycetaceae</taxon>
        <taxon>Gimesia</taxon>
    </lineage>
</organism>
<feature type="signal peptide" evidence="1">
    <location>
        <begin position="1"/>
        <end position="23"/>
    </location>
</feature>
<accession>A0A518I9X3</accession>
<dbReference type="Proteomes" id="UP000318313">
    <property type="component" value="Chromosome"/>
</dbReference>
<reference evidence="2 3" key="1">
    <citation type="submission" date="2019-03" db="EMBL/GenBank/DDBJ databases">
        <title>Deep-cultivation of Planctomycetes and their phenomic and genomic characterization uncovers novel biology.</title>
        <authorList>
            <person name="Wiegand S."/>
            <person name="Jogler M."/>
            <person name="Boedeker C."/>
            <person name="Pinto D."/>
            <person name="Vollmers J."/>
            <person name="Rivas-Marin E."/>
            <person name="Kohn T."/>
            <person name="Peeters S.H."/>
            <person name="Heuer A."/>
            <person name="Rast P."/>
            <person name="Oberbeckmann S."/>
            <person name="Bunk B."/>
            <person name="Jeske O."/>
            <person name="Meyerdierks A."/>
            <person name="Storesund J.E."/>
            <person name="Kallscheuer N."/>
            <person name="Luecker S."/>
            <person name="Lage O.M."/>
            <person name="Pohl T."/>
            <person name="Merkel B.J."/>
            <person name="Hornburger P."/>
            <person name="Mueller R.-W."/>
            <person name="Bruemmer F."/>
            <person name="Labrenz M."/>
            <person name="Spormann A.M."/>
            <person name="Op den Camp H."/>
            <person name="Overmann J."/>
            <person name="Amann R."/>
            <person name="Jetten M.S.M."/>
            <person name="Mascher T."/>
            <person name="Medema M.H."/>
            <person name="Devos D.P."/>
            <person name="Kaster A.-K."/>
            <person name="Ovreas L."/>
            <person name="Rohde M."/>
            <person name="Galperin M.Y."/>
            <person name="Jogler C."/>
        </authorList>
    </citation>
    <scope>NUCLEOTIDE SEQUENCE [LARGE SCALE GENOMIC DNA]</scope>
    <source>
        <strain evidence="2 3">Enr17</strain>
    </source>
</reference>
<evidence type="ECO:0000256" key="1">
    <source>
        <dbReference type="SAM" id="SignalP"/>
    </source>
</evidence>
<keyword evidence="1" id="KW-0732">Signal</keyword>
<name>A0A518I9X3_9PLAN</name>
<sequence length="160" mass="16961" precursor="true">MRLLSFHSWLVILSLFMSAAVHAQLVSGNHSVVTVNDSETHLFIGGATGCNHKKANSKACVDTNPSNCPGGTTIFCAEDPNDVNMCVQHHYQTHEQCTGNGPQGSGKGFNCVLNPQTFGCIKCKKGAKVNGDCPESTCVEYGTCGEKQNKPKTTPCKVGG</sequence>
<evidence type="ECO:0000313" key="2">
    <source>
        <dbReference type="EMBL" id="QDV49923.1"/>
    </source>
</evidence>
<evidence type="ECO:0008006" key="4">
    <source>
        <dbReference type="Google" id="ProtNLM"/>
    </source>
</evidence>